<evidence type="ECO:0000313" key="1">
    <source>
        <dbReference type="EMBL" id="MPL62305.1"/>
    </source>
</evidence>
<proteinExistence type="predicted"/>
<organism evidence="1">
    <name type="scientific">bioreactor metagenome</name>
    <dbReference type="NCBI Taxonomy" id="1076179"/>
    <lineage>
        <taxon>unclassified sequences</taxon>
        <taxon>metagenomes</taxon>
        <taxon>ecological metagenomes</taxon>
    </lineage>
</organism>
<protein>
    <recommendedName>
        <fullName evidence="2">Peptidase C39-like domain-containing protein</fullName>
    </recommendedName>
</protein>
<dbReference type="EMBL" id="VSSQ01000017">
    <property type="protein sequence ID" value="MPL62305.1"/>
    <property type="molecule type" value="Genomic_DNA"/>
</dbReference>
<accession>A0A644T5U6</accession>
<comment type="caution">
    <text evidence="1">The sequence shown here is derived from an EMBL/GenBank/DDBJ whole genome shotgun (WGS) entry which is preliminary data.</text>
</comment>
<name>A0A644T5U6_9ZZZZ</name>
<dbReference type="AlphaFoldDB" id="A0A644T5U6"/>
<sequence>MKTFFCSQHTNIKDEEWKNKGCSVSALWMTLKSLKTNFSLSLDELLNEAINIKAFSDSGFWRHDRIAVLAHNHGLAAYAEEFKSIPFGEETEYAESLAEYGIEKIFNFLKEEKGLVIVSVPKDFSEENKPHSILLTSAKEEGGRFFVYNDSDKKTEEEGQSLEISLEIFKKNWRRLAIFINKI</sequence>
<dbReference type="Gene3D" id="3.90.70.10">
    <property type="entry name" value="Cysteine proteinases"/>
    <property type="match status" value="1"/>
</dbReference>
<gene>
    <name evidence="1" type="ORF">SDC9_07918</name>
</gene>
<evidence type="ECO:0008006" key="2">
    <source>
        <dbReference type="Google" id="ProtNLM"/>
    </source>
</evidence>
<reference evidence="1" key="1">
    <citation type="submission" date="2019-08" db="EMBL/GenBank/DDBJ databases">
        <authorList>
            <person name="Kucharzyk K."/>
            <person name="Murdoch R.W."/>
            <person name="Higgins S."/>
            <person name="Loffler F."/>
        </authorList>
    </citation>
    <scope>NUCLEOTIDE SEQUENCE</scope>
</reference>